<dbReference type="GO" id="GO:0052855">
    <property type="term" value="F:ADP-dependent NAD(P)H-hydrate dehydratase activity"/>
    <property type="evidence" value="ECO:0007669"/>
    <property type="project" value="UniProtKB-UniRule"/>
</dbReference>
<accession>A0A1H1B1W8</accession>
<dbReference type="SUPFAM" id="SSF53613">
    <property type="entry name" value="Ribokinase-like"/>
    <property type="match status" value="1"/>
</dbReference>
<dbReference type="RefSeq" id="WP_089978110.1">
    <property type="nucleotide sequence ID" value="NZ_CP084916.1"/>
</dbReference>
<dbReference type="PANTHER" id="PTHR12592">
    <property type="entry name" value="ATP-DEPENDENT (S)-NAD(P)H-HYDRATE DEHYDRATASE FAMILY MEMBER"/>
    <property type="match status" value="1"/>
</dbReference>
<dbReference type="OrthoDB" id="9806925at2"/>
<keyword evidence="8" id="KW-0418">Kinase</keyword>
<dbReference type="GO" id="GO:0016301">
    <property type="term" value="F:kinase activity"/>
    <property type="evidence" value="ECO:0007669"/>
    <property type="project" value="UniProtKB-KW"/>
</dbReference>
<sequence length="278" mass="30238">MKEINRETIQGMIPKRSTDSHKVDYGRVLVIGGNEDMGGAIILTASAAVYSGAGLVTVATAKVNHVALHARLPEAMVIDMYNEDRLLKQLSTATVIVIGPGLGLSAESLAILKSVLESVTKEQRLIIDGSAITLMAKNNLKTPIAKTTYTPHLGEWQKLSRLKPAEQNETLNVQARKELKATVVLKQSRTEIYFLDDVWKNSAGNPAMATGGMGDTLAGMIAGCSAQFKNYRFAIITAVFLHSKLGDDLAKKQYVVLPSQIIESIPFAMKEFSTKFIF</sequence>
<evidence type="ECO:0000313" key="8">
    <source>
        <dbReference type="EMBL" id="SDQ45882.1"/>
    </source>
</evidence>
<dbReference type="InterPro" id="IPR017953">
    <property type="entry name" value="Carbohydrate_kinase_pred_CS"/>
</dbReference>
<keyword evidence="3 6" id="KW-0521">NADP</keyword>
<dbReference type="InterPro" id="IPR029056">
    <property type="entry name" value="Ribokinase-like"/>
</dbReference>
<keyword evidence="1 6" id="KW-0547">Nucleotide-binding</keyword>
<keyword evidence="8" id="KW-0808">Transferase</keyword>
<protein>
    <recommendedName>
        <fullName evidence="6">ADP-dependent (S)-NAD(P)H-hydrate dehydratase</fullName>
        <ecNumber evidence="6">4.2.1.136</ecNumber>
    </recommendedName>
    <alternativeName>
        <fullName evidence="6">ADP-dependent NAD(P)HX dehydratase</fullName>
    </alternativeName>
</protein>
<evidence type="ECO:0000256" key="6">
    <source>
        <dbReference type="HAMAP-Rule" id="MF_01965"/>
    </source>
</evidence>
<comment type="catalytic activity">
    <reaction evidence="6">
        <text>(6S)-NADPHX + ADP = AMP + phosphate + NADPH + H(+)</text>
        <dbReference type="Rhea" id="RHEA:32235"/>
        <dbReference type="ChEBI" id="CHEBI:15378"/>
        <dbReference type="ChEBI" id="CHEBI:43474"/>
        <dbReference type="ChEBI" id="CHEBI:57783"/>
        <dbReference type="ChEBI" id="CHEBI:64076"/>
        <dbReference type="ChEBI" id="CHEBI:456215"/>
        <dbReference type="ChEBI" id="CHEBI:456216"/>
        <dbReference type="EC" id="4.2.1.136"/>
    </reaction>
</comment>
<feature type="binding site" evidence="6">
    <location>
        <position position="152"/>
    </location>
    <ligand>
        <name>(6S)-NADPHX</name>
        <dbReference type="ChEBI" id="CHEBI:64076"/>
    </ligand>
</feature>
<evidence type="ECO:0000256" key="1">
    <source>
        <dbReference type="ARBA" id="ARBA00022741"/>
    </source>
</evidence>
<dbReference type="Proteomes" id="UP000199481">
    <property type="component" value="Unassembled WGS sequence"/>
</dbReference>
<dbReference type="PROSITE" id="PS01050">
    <property type="entry name" value="YJEF_C_2"/>
    <property type="match status" value="1"/>
</dbReference>
<dbReference type="GO" id="GO:0110051">
    <property type="term" value="P:metabolite repair"/>
    <property type="evidence" value="ECO:0007669"/>
    <property type="project" value="TreeGrafter"/>
</dbReference>
<dbReference type="EC" id="4.2.1.136" evidence="6"/>
<dbReference type="GO" id="GO:0046496">
    <property type="term" value="P:nicotinamide nucleotide metabolic process"/>
    <property type="evidence" value="ECO:0007669"/>
    <property type="project" value="UniProtKB-UniRule"/>
</dbReference>
<dbReference type="EMBL" id="FNJW01000008">
    <property type="protein sequence ID" value="SDQ45882.1"/>
    <property type="molecule type" value="Genomic_DNA"/>
</dbReference>
<comment type="similarity">
    <text evidence="6">Belongs to the NnrD/CARKD family.</text>
</comment>
<dbReference type="InterPro" id="IPR000631">
    <property type="entry name" value="CARKD"/>
</dbReference>
<dbReference type="CDD" id="cd01171">
    <property type="entry name" value="YXKO-related"/>
    <property type="match status" value="1"/>
</dbReference>
<dbReference type="AlphaFoldDB" id="A0A1H1B1W8"/>
<evidence type="ECO:0000256" key="5">
    <source>
        <dbReference type="ARBA" id="ARBA00023239"/>
    </source>
</evidence>
<feature type="binding site" evidence="6">
    <location>
        <position position="215"/>
    </location>
    <ligand>
        <name>(6S)-NADPHX</name>
        <dbReference type="ChEBI" id="CHEBI:64076"/>
    </ligand>
</feature>
<gene>
    <name evidence="6" type="primary">nnrD</name>
    <name evidence="8" type="ORF">SAMN04487752_2381</name>
</gene>
<keyword evidence="9" id="KW-1185">Reference proteome</keyword>
<keyword evidence="4 6" id="KW-0520">NAD</keyword>
<comment type="cofactor">
    <cofactor evidence="6">
        <name>Mg(2+)</name>
        <dbReference type="ChEBI" id="CHEBI:18420"/>
    </cofactor>
</comment>
<evidence type="ECO:0000256" key="2">
    <source>
        <dbReference type="ARBA" id="ARBA00022840"/>
    </source>
</evidence>
<keyword evidence="5 6" id="KW-0456">Lyase</keyword>
<evidence type="ECO:0000313" key="9">
    <source>
        <dbReference type="Proteomes" id="UP000199481"/>
    </source>
</evidence>
<feature type="domain" description="YjeF C-terminal" evidence="7">
    <location>
        <begin position="5"/>
        <end position="272"/>
    </location>
</feature>
<keyword evidence="2 6" id="KW-0067">ATP-binding</keyword>
<dbReference type="GO" id="GO:0052856">
    <property type="term" value="F:NAD(P)HX epimerase activity"/>
    <property type="evidence" value="ECO:0007669"/>
    <property type="project" value="TreeGrafter"/>
</dbReference>
<proteinExistence type="inferred from homology"/>
<comment type="catalytic activity">
    <reaction evidence="6">
        <text>(6S)-NADHX + ADP = AMP + phosphate + NADH + H(+)</text>
        <dbReference type="Rhea" id="RHEA:32223"/>
        <dbReference type="ChEBI" id="CHEBI:15378"/>
        <dbReference type="ChEBI" id="CHEBI:43474"/>
        <dbReference type="ChEBI" id="CHEBI:57945"/>
        <dbReference type="ChEBI" id="CHEBI:64074"/>
        <dbReference type="ChEBI" id="CHEBI:456215"/>
        <dbReference type="ChEBI" id="CHEBI:456216"/>
        <dbReference type="EC" id="4.2.1.136"/>
    </reaction>
</comment>
<evidence type="ECO:0000259" key="7">
    <source>
        <dbReference type="PROSITE" id="PS51383"/>
    </source>
</evidence>
<dbReference type="PANTHER" id="PTHR12592:SF0">
    <property type="entry name" value="ATP-DEPENDENT (S)-NAD(P)H-HYDRATE DEHYDRATASE"/>
    <property type="match status" value="1"/>
</dbReference>
<dbReference type="Gene3D" id="3.40.1190.20">
    <property type="match status" value="1"/>
</dbReference>
<comment type="subunit">
    <text evidence="6">Homotetramer.</text>
</comment>
<feature type="binding site" evidence="6">
    <location>
        <position position="40"/>
    </location>
    <ligand>
        <name>(6S)-NADPHX</name>
        <dbReference type="ChEBI" id="CHEBI:64076"/>
    </ligand>
</feature>
<comment type="function">
    <text evidence="6">Catalyzes the dehydration of the S-form of NAD(P)HX at the expense of ADP, which is converted to AMP. Together with NAD(P)HX epimerase, which catalyzes the epimerization of the S- and R-forms, the enzyme allows the repair of both epimers of NAD(P)HX, a damaged form of NAD(P)H that is a result of enzymatic or heat-dependent hydration.</text>
</comment>
<feature type="binding site" evidence="6">
    <location>
        <position position="214"/>
    </location>
    <ligand>
        <name>AMP</name>
        <dbReference type="ChEBI" id="CHEBI:456215"/>
    </ligand>
</feature>
<feature type="binding site" evidence="6">
    <location>
        <position position="101"/>
    </location>
    <ligand>
        <name>(6S)-NADPHX</name>
        <dbReference type="ChEBI" id="CHEBI:64076"/>
    </ligand>
</feature>
<dbReference type="NCBIfam" id="TIGR00196">
    <property type="entry name" value="yjeF_cterm"/>
    <property type="match status" value="1"/>
</dbReference>
<organism evidence="8 9">
    <name type="scientific">Carnobacterium viridans</name>
    <dbReference type="NCBI Taxonomy" id="174587"/>
    <lineage>
        <taxon>Bacteria</taxon>
        <taxon>Bacillati</taxon>
        <taxon>Bacillota</taxon>
        <taxon>Bacilli</taxon>
        <taxon>Lactobacillales</taxon>
        <taxon>Carnobacteriaceae</taxon>
        <taxon>Carnobacterium</taxon>
    </lineage>
</organism>
<evidence type="ECO:0000256" key="3">
    <source>
        <dbReference type="ARBA" id="ARBA00022857"/>
    </source>
</evidence>
<dbReference type="HAMAP" id="MF_01965">
    <property type="entry name" value="NADHX_dehydratase"/>
    <property type="match status" value="1"/>
</dbReference>
<dbReference type="PROSITE" id="PS51383">
    <property type="entry name" value="YJEF_C_3"/>
    <property type="match status" value="1"/>
</dbReference>
<evidence type="ECO:0000256" key="4">
    <source>
        <dbReference type="ARBA" id="ARBA00023027"/>
    </source>
</evidence>
<dbReference type="GO" id="GO:0005524">
    <property type="term" value="F:ATP binding"/>
    <property type="evidence" value="ECO:0007669"/>
    <property type="project" value="UniProtKB-KW"/>
</dbReference>
<dbReference type="Pfam" id="PF01256">
    <property type="entry name" value="Carb_kinase"/>
    <property type="match status" value="1"/>
</dbReference>
<feature type="binding site" evidence="6">
    <location>
        <begin position="186"/>
        <end position="190"/>
    </location>
    <ligand>
        <name>AMP</name>
        <dbReference type="ChEBI" id="CHEBI:456215"/>
    </ligand>
</feature>
<reference evidence="9" key="1">
    <citation type="submission" date="2016-10" db="EMBL/GenBank/DDBJ databases">
        <authorList>
            <person name="Varghese N."/>
            <person name="Submissions S."/>
        </authorList>
    </citation>
    <scope>NUCLEOTIDE SEQUENCE [LARGE SCALE GENOMIC DNA]</scope>
    <source>
        <strain evidence="9">MPL-11</strain>
    </source>
</reference>
<name>A0A1H1B1W8_9LACT</name>